<evidence type="ECO:0000256" key="1">
    <source>
        <dbReference type="SAM" id="Phobius"/>
    </source>
</evidence>
<keyword evidence="3" id="KW-1185">Reference proteome</keyword>
<dbReference type="AlphaFoldDB" id="A0A8H7BN29"/>
<gene>
    <name evidence="2" type="ORF">EC973_006783</name>
</gene>
<comment type="caution">
    <text evidence="2">The sequence shown here is derived from an EMBL/GenBank/DDBJ whole genome shotgun (WGS) entry which is preliminary data.</text>
</comment>
<reference evidence="2" key="1">
    <citation type="submission" date="2020-01" db="EMBL/GenBank/DDBJ databases">
        <title>Genome Sequencing of Three Apophysomyces-Like Fungal Strains Confirms a Novel Fungal Genus in the Mucoromycota with divergent Burkholderia-like Endosymbiotic Bacteria.</title>
        <authorList>
            <person name="Stajich J.E."/>
            <person name="Macias A.M."/>
            <person name="Carter-House D."/>
            <person name="Lovett B."/>
            <person name="Kasson L.R."/>
            <person name="Berry K."/>
            <person name="Grigoriev I."/>
            <person name="Chang Y."/>
            <person name="Spatafora J."/>
            <person name="Kasson M.T."/>
        </authorList>
    </citation>
    <scope>NUCLEOTIDE SEQUENCE</scope>
    <source>
        <strain evidence="2">NRRL A-21654</strain>
    </source>
</reference>
<accession>A0A8H7BN29</accession>
<organism evidence="2 3">
    <name type="scientific">Apophysomyces ossiformis</name>
    <dbReference type="NCBI Taxonomy" id="679940"/>
    <lineage>
        <taxon>Eukaryota</taxon>
        <taxon>Fungi</taxon>
        <taxon>Fungi incertae sedis</taxon>
        <taxon>Mucoromycota</taxon>
        <taxon>Mucoromycotina</taxon>
        <taxon>Mucoromycetes</taxon>
        <taxon>Mucorales</taxon>
        <taxon>Mucorineae</taxon>
        <taxon>Mucoraceae</taxon>
        <taxon>Apophysomyces</taxon>
    </lineage>
</organism>
<dbReference type="EMBL" id="JABAYA010000045">
    <property type="protein sequence ID" value="KAF7728018.1"/>
    <property type="molecule type" value="Genomic_DNA"/>
</dbReference>
<name>A0A8H7BN29_9FUNG</name>
<feature type="transmembrane region" description="Helical" evidence="1">
    <location>
        <begin position="12"/>
        <end position="34"/>
    </location>
</feature>
<evidence type="ECO:0000313" key="3">
    <source>
        <dbReference type="Proteomes" id="UP000605846"/>
    </source>
</evidence>
<evidence type="ECO:0000313" key="2">
    <source>
        <dbReference type="EMBL" id="KAF7728018.1"/>
    </source>
</evidence>
<keyword evidence="1" id="KW-1133">Transmembrane helix</keyword>
<keyword evidence="1" id="KW-0812">Transmembrane</keyword>
<keyword evidence="1" id="KW-0472">Membrane</keyword>
<dbReference type="Proteomes" id="UP000605846">
    <property type="component" value="Unassembled WGS sequence"/>
</dbReference>
<dbReference type="OrthoDB" id="1684102at2759"/>
<sequence>MASVVHRLLFHWTRTHFLVVLLLLCTLITTLFYLPESPKVLSSESAVVKQITIPIDPPTWPAQLSMKHQSMYTPSMFFPEQLELNRYKPVTAIIRRVSNDHGIYHVVEHLRKYPFVKEIIIDNQVPQASLSPEQFTADVQIYSGSLQTMGRYSACAAAAFDSCYFQDDGWLNSYLDSTYTHFLRYPDTIVTHTTPQNYIDQLHRRFGHKAWYMHTGYGDVKYGTFVPRSTVQQFLEQLAHQNMNNTTLLLADIYFTLWSNEYPWLLSNPLLPFKDDELKTQLTQHALDRYVYDAVHRLAQALKDGDIAFNRTEAEPILETRDVRSSCSNDRCLFTTNIDPFPLPESIQFNLENMTSIIQLESYYDELDVPTKEMQHRAYHKAVDQDAGSCWNTYISPQAGDYFGLNMIGTIHAKRLVIYARQKGLNATMFSVSVQEKEEWINCNPKDSRTLSRNQHRLALDLNCPNVQAFRAIRISFTKDQLEAFDLCGLSLDNFMV</sequence>
<proteinExistence type="predicted"/>
<protein>
    <submittedName>
        <fullName evidence="2">Uncharacterized protein</fullName>
    </submittedName>
</protein>